<dbReference type="EMBL" id="PZQS01000011">
    <property type="protein sequence ID" value="PVD22233.1"/>
    <property type="molecule type" value="Genomic_DNA"/>
</dbReference>
<dbReference type="Pfam" id="PF12770">
    <property type="entry name" value="CHAT"/>
    <property type="match status" value="1"/>
</dbReference>
<dbReference type="Proteomes" id="UP000245119">
    <property type="component" value="Linkage Group LG11"/>
</dbReference>
<comment type="caution">
    <text evidence="4">The sequence shown here is derived from an EMBL/GenBank/DDBJ whole genome shotgun (WGS) entry which is preliminary data.</text>
</comment>
<name>A0A2T7NM37_POMCA</name>
<evidence type="ECO:0000313" key="5">
    <source>
        <dbReference type="Proteomes" id="UP000245119"/>
    </source>
</evidence>
<keyword evidence="5" id="KW-1185">Reference proteome</keyword>
<feature type="region of interest" description="Disordered" evidence="2">
    <location>
        <begin position="663"/>
        <end position="682"/>
    </location>
</feature>
<proteinExistence type="predicted"/>
<protein>
    <recommendedName>
        <fullName evidence="3">CHAT domain-containing protein</fullName>
    </recommendedName>
</protein>
<dbReference type="OrthoDB" id="5951504at2759"/>
<organism evidence="4 5">
    <name type="scientific">Pomacea canaliculata</name>
    <name type="common">Golden apple snail</name>
    <dbReference type="NCBI Taxonomy" id="400727"/>
    <lineage>
        <taxon>Eukaryota</taxon>
        <taxon>Metazoa</taxon>
        <taxon>Spiralia</taxon>
        <taxon>Lophotrochozoa</taxon>
        <taxon>Mollusca</taxon>
        <taxon>Gastropoda</taxon>
        <taxon>Caenogastropoda</taxon>
        <taxon>Architaenioglossa</taxon>
        <taxon>Ampullarioidea</taxon>
        <taxon>Ampullariidae</taxon>
        <taxon>Pomacea</taxon>
    </lineage>
</organism>
<dbReference type="AlphaFoldDB" id="A0A2T7NM37"/>
<reference evidence="4 5" key="1">
    <citation type="submission" date="2018-04" db="EMBL/GenBank/DDBJ databases">
        <title>The genome of golden apple snail Pomacea canaliculata provides insight into stress tolerance and invasive adaptation.</title>
        <authorList>
            <person name="Liu C."/>
            <person name="Liu B."/>
            <person name="Ren Y."/>
            <person name="Zhang Y."/>
            <person name="Wang H."/>
            <person name="Li S."/>
            <person name="Jiang F."/>
            <person name="Yin L."/>
            <person name="Zhang G."/>
            <person name="Qian W."/>
            <person name="Fan W."/>
        </authorList>
    </citation>
    <scope>NUCLEOTIDE SEQUENCE [LARGE SCALE GENOMIC DNA]</scope>
    <source>
        <strain evidence="4">SZHN2017</strain>
        <tissue evidence="4">Muscle</tissue>
    </source>
</reference>
<evidence type="ECO:0000313" key="4">
    <source>
        <dbReference type="EMBL" id="PVD22233.1"/>
    </source>
</evidence>
<evidence type="ECO:0000259" key="3">
    <source>
        <dbReference type="Pfam" id="PF12770"/>
    </source>
</evidence>
<accession>A0A2T7NM37</accession>
<feature type="domain" description="CHAT" evidence="3">
    <location>
        <begin position="68"/>
        <end position="310"/>
    </location>
</feature>
<dbReference type="InterPro" id="IPR024983">
    <property type="entry name" value="CHAT_dom"/>
</dbReference>
<evidence type="ECO:0000256" key="2">
    <source>
        <dbReference type="SAM" id="MobiDB-lite"/>
    </source>
</evidence>
<dbReference type="STRING" id="400727.A0A2T7NM37"/>
<gene>
    <name evidence="4" type="ORF">C0Q70_18039</name>
</gene>
<evidence type="ECO:0000256" key="1">
    <source>
        <dbReference type="SAM" id="Coils"/>
    </source>
</evidence>
<feature type="coiled-coil region" evidence="1">
    <location>
        <begin position="314"/>
        <end position="341"/>
    </location>
</feature>
<keyword evidence="1" id="KW-0175">Coiled coil</keyword>
<sequence>MTQAGTFLSLSPVINVSMETSSASDRINSRQVSNPRLLTSGATFLSKNSNTGIPAASRETTRLSLLSACHLSSVPEKIKTHHLPGTPTAPDRMLSAHTYSTLTTRTSTGTDITTSTQCSGTWTALEKWRNLAAAKRELRMVGEMLDVDPIIGDEATKGQFLRDIQEASIIHIATFACLEEGILVVTPDANQVQFSAEDTSHLITVEDILTCTLHAQLVVISAGFNPARKNFIDARFRLPSVFLAAGAQSVLVCQWQVPDAAAEKFFYSFYRHLQSKGKLLSSFACAVEDLQNDDRFKSVWVWGAFTLIGRDLQVNLKQLQHAKLDQQIDRVEQEVQDNSTKELLNPKSAIPHVESKAENLEKLQQYLLDLICHQHHQPKVIPALIDTLDAALKRLHVEENNQVTAQLTTEASGSMPAIQLLKRLGFHFQARGSQLTTPYIVFPHWNTDDLLIPAYDALRAVSELVSEPRIMKALCGCLPLSQENISLLIDLISITKHAAEVQLKVRDLSVRPLWQTSHLRQLLLSVGFHQIGLLLAFNGTPRNKKMLTSLLQLLLAMSCYKSQTLLYHLDVNLLGHDSASKSSASTDFAKMPSLTPLLLPRNQLRMSTPWLSTVEHQDEMLEKLRLAKSKSDLSDTLHRQLEHAKSWHQTTVVAQADERLSNYGRPKHLPSKVKVMPGSTASQERIPLTREPVLVLQDIDQRRDYAHHVLHERLENINGRYREQVMKLFLPYIRT</sequence>